<dbReference type="Proteomes" id="UP000789860">
    <property type="component" value="Unassembled WGS sequence"/>
</dbReference>
<keyword evidence="2" id="KW-1185">Reference proteome</keyword>
<proteinExistence type="predicted"/>
<sequence length="130" mass="14988">MYTIFEKIFGKGNAQKPKDTPPTRASALVPRKRKYPYICEETTSRKIGRTRSDRTRSNNKENQVQPVKNATREQNKAVSKQILVQSTPNTMNLNWSDEIEWENEKEASFSLDINTNAVLKNSLENQEKKA</sequence>
<evidence type="ECO:0000313" key="1">
    <source>
        <dbReference type="EMBL" id="CAG8558931.1"/>
    </source>
</evidence>
<reference evidence="1" key="1">
    <citation type="submission" date="2021-06" db="EMBL/GenBank/DDBJ databases">
        <authorList>
            <person name="Kallberg Y."/>
            <person name="Tangrot J."/>
            <person name="Rosling A."/>
        </authorList>
    </citation>
    <scope>NUCLEOTIDE SEQUENCE</scope>
    <source>
        <strain evidence="1">AU212A</strain>
    </source>
</reference>
<protein>
    <submittedName>
        <fullName evidence="1">11510_t:CDS:1</fullName>
    </submittedName>
</protein>
<name>A0ACA9M0B0_9GLOM</name>
<evidence type="ECO:0000313" key="2">
    <source>
        <dbReference type="Proteomes" id="UP000789860"/>
    </source>
</evidence>
<organism evidence="1 2">
    <name type="scientific">Scutellospora calospora</name>
    <dbReference type="NCBI Taxonomy" id="85575"/>
    <lineage>
        <taxon>Eukaryota</taxon>
        <taxon>Fungi</taxon>
        <taxon>Fungi incertae sedis</taxon>
        <taxon>Mucoromycota</taxon>
        <taxon>Glomeromycotina</taxon>
        <taxon>Glomeromycetes</taxon>
        <taxon>Diversisporales</taxon>
        <taxon>Gigasporaceae</taxon>
        <taxon>Scutellospora</taxon>
    </lineage>
</organism>
<comment type="caution">
    <text evidence="1">The sequence shown here is derived from an EMBL/GenBank/DDBJ whole genome shotgun (WGS) entry which is preliminary data.</text>
</comment>
<gene>
    <name evidence="1" type="ORF">SCALOS_LOCUS5440</name>
</gene>
<dbReference type="EMBL" id="CAJVPM010008870">
    <property type="protein sequence ID" value="CAG8558931.1"/>
    <property type="molecule type" value="Genomic_DNA"/>
</dbReference>
<accession>A0ACA9M0B0</accession>